<comment type="cofactor">
    <cofactor evidence="1">
        <name>Cu(2+)</name>
        <dbReference type="ChEBI" id="CHEBI:29036"/>
    </cofactor>
</comment>
<evidence type="ECO:0000256" key="2">
    <source>
        <dbReference type="ARBA" id="ARBA00022723"/>
    </source>
</evidence>
<organism evidence="9 10">
    <name type="scientific">Ambispora leptoticha</name>
    <dbReference type="NCBI Taxonomy" id="144679"/>
    <lineage>
        <taxon>Eukaryota</taxon>
        <taxon>Fungi</taxon>
        <taxon>Fungi incertae sedis</taxon>
        <taxon>Mucoromycota</taxon>
        <taxon>Glomeromycotina</taxon>
        <taxon>Glomeromycetes</taxon>
        <taxon>Archaeosporales</taxon>
        <taxon>Ambisporaceae</taxon>
        <taxon>Ambispora</taxon>
    </lineage>
</organism>
<feature type="region of interest" description="Disordered" evidence="7">
    <location>
        <begin position="138"/>
        <end position="284"/>
    </location>
</feature>
<reference evidence="9" key="1">
    <citation type="submission" date="2021-06" db="EMBL/GenBank/DDBJ databases">
        <authorList>
            <person name="Kallberg Y."/>
            <person name="Tangrot J."/>
            <person name="Rosling A."/>
        </authorList>
    </citation>
    <scope>NUCLEOTIDE SEQUENCE</scope>
    <source>
        <strain evidence="9">FL130A</strain>
    </source>
</reference>
<evidence type="ECO:0000313" key="9">
    <source>
        <dbReference type="EMBL" id="CAG8560363.1"/>
    </source>
</evidence>
<keyword evidence="5" id="KW-0325">Glycoprotein</keyword>
<dbReference type="AlphaFoldDB" id="A0A9N9BCS6"/>
<feature type="domain" description="Chitin-binding type-4" evidence="8">
    <location>
        <begin position="36"/>
        <end position="133"/>
    </location>
</feature>
<comment type="similarity">
    <text evidence="6">Belongs to the polysaccharide monooxygenase AA13 family.</text>
</comment>
<protein>
    <submittedName>
        <fullName evidence="9">3825_t:CDS:1</fullName>
    </submittedName>
</protein>
<dbReference type="Proteomes" id="UP000789508">
    <property type="component" value="Unassembled WGS sequence"/>
</dbReference>
<evidence type="ECO:0000256" key="3">
    <source>
        <dbReference type="ARBA" id="ARBA00023008"/>
    </source>
</evidence>
<keyword evidence="2" id="KW-0479">Metal-binding</keyword>
<comment type="caution">
    <text evidence="9">The sequence shown here is derived from an EMBL/GenBank/DDBJ whole genome shotgun (WGS) entry which is preliminary data.</text>
</comment>
<evidence type="ECO:0000256" key="6">
    <source>
        <dbReference type="ARBA" id="ARBA00034311"/>
    </source>
</evidence>
<feature type="compositionally biased region" description="Polar residues" evidence="7">
    <location>
        <begin position="244"/>
        <end position="259"/>
    </location>
</feature>
<feature type="non-terminal residue" evidence="9">
    <location>
        <position position="327"/>
    </location>
</feature>
<evidence type="ECO:0000256" key="1">
    <source>
        <dbReference type="ARBA" id="ARBA00001973"/>
    </source>
</evidence>
<evidence type="ECO:0000313" key="10">
    <source>
        <dbReference type="Proteomes" id="UP000789508"/>
    </source>
</evidence>
<sequence>NVDAHGRLTVPPIRLAPNDADSDYTIARSPTKGPPCGMLDRSAGPVTTYNSGANVPFTWQITAAHLGTCYLEFSPGNDANWQVLDTNPHCADTNGIFSGNAQLPAGTTCDACTLRWRWEAHNTGEEYINCANIQIGGSSAQNQPNPSNTTSATSPSTTPTSTISTSTNPTSTMSASFKANSSITTSATSTTTKAAQSSVSGDMTTEPTQPPAMTTQPTQSASSAMTTEPTSSMTTEPTSSMTAKSSAANSGEPTSTKSAPTAGISSLPPAMTSGIPQKPHGKPNCVQHKGATYCRKNHGCSRKNPQACMKKDGVTFCMKGCDKGSKH</sequence>
<dbReference type="OrthoDB" id="2342176at2759"/>
<dbReference type="InterPro" id="IPR052282">
    <property type="entry name" value="Starch-active_LPMO"/>
</dbReference>
<dbReference type="PANTHER" id="PTHR36575">
    <property type="entry name" value="BINDING PROTEIN, PUTATIVE (AFU_ORTHOLOGUE AFUA_1G14430)-RELATED"/>
    <property type="match status" value="1"/>
</dbReference>
<dbReference type="Pfam" id="PF03067">
    <property type="entry name" value="LPMO_10"/>
    <property type="match status" value="1"/>
</dbReference>
<proteinExistence type="inferred from homology"/>
<dbReference type="InterPro" id="IPR004302">
    <property type="entry name" value="Cellulose/chitin-bd_N"/>
</dbReference>
<dbReference type="GO" id="GO:0046872">
    <property type="term" value="F:metal ion binding"/>
    <property type="evidence" value="ECO:0007669"/>
    <property type="project" value="UniProtKB-KW"/>
</dbReference>
<evidence type="ECO:0000256" key="5">
    <source>
        <dbReference type="ARBA" id="ARBA00023180"/>
    </source>
</evidence>
<evidence type="ECO:0000256" key="7">
    <source>
        <dbReference type="SAM" id="MobiDB-lite"/>
    </source>
</evidence>
<name>A0A9N9BCS6_9GLOM</name>
<keyword evidence="4" id="KW-1015">Disulfide bond</keyword>
<feature type="compositionally biased region" description="Low complexity" evidence="7">
    <location>
        <begin position="144"/>
        <end position="243"/>
    </location>
</feature>
<keyword evidence="10" id="KW-1185">Reference proteome</keyword>
<accession>A0A9N9BCS6</accession>
<keyword evidence="3" id="KW-0186">Copper</keyword>
<evidence type="ECO:0000259" key="8">
    <source>
        <dbReference type="Pfam" id="PF03067"/>
    </source>
</evidence>
<evidence type="ECO:0000256" key="4">
    <source>
        <dbReference type="ARBA" id="ARBA00023157"/>
    </source>
</evidence>
<dbReference type="PANTHER" id="PTHR36575:SF2">
    <property type="entry name" value="CHITIN-BINDING TYPE-4 DOMAIN-CONTAINING PROTEIN-RELATED"/>
    <property type="match status" value="1"/>
</dbReference>
<dbReference type="EMBL" id="CAJVPS010002102">
    <property type="protein sequence ID" value="CAG8560363.1"/>
    <property type="molecule type" value="Genomic_DNA"/>
</dbReference>
<gene>
    <name evidence="9" type="ORF">ALEPTO_LOCUS6323</name>
</gene>